<dbReference type="InterPro" id="IPR003423">
    <property type="entry name" value="OMP_efflux"/>
</dbReference>
<keyword evidence="8" id="KW-0175">Coiled coil</keyword>
<gene>
    <name evidence="10" type="ORF">PBT88_19040</name>
</gene>
<reference evidence="10 11" key="1">
    <citation type="submission" date="2022-12" db="EMBL/GenBank/DDBJ databases">
        <title>Sphingomonas abieness sp. nov., an endophytic bacterium isolated from Abies koreana.</title>
        <authorList>
            <person name="Jiang L."/>
            <person name="Lee J."/>
        </authorList>
    </citation>
    <scope>NUCLEOTIDE SEQUENCE [LARGE SCALE GENOMIC DNA]</scope>
    <source>
        <strain evidence="11">PAMB 00755</strain>
    </source>
</reference>
<keyword evidence="7" id="KW-0998">Cell outer membrane</keyword>
<evidence type="ECO:0000256" key="9">
    <source>
        <dbReference type="SAM" id="SignalP"/>
    </source>
</evidence>
<evidence type="ECO:0000256" key="8">
    <source>
        <dbReference type="SAM" id="Coils"/>
    </source>
</evidence>
<comment type="similarity">
    <text evidence="2">Belongs to the outer membrane factor (OMF) (TC 1.B.17) family.</text>
</comment>
<proteinExistence type="inferred from homology"/>
<sequence>MTKRAIIAGLLLGLAPTAFAAPIHAETLSAAIDAAYATNPTLGAAQARQDALAESVDQARAAGRLSAAADGAAGYDRFNYGRGGSGTVSADLPIWTGNRVKSAVRAAQGDVAAGEEGVQDSRAAILEAVVQAYADLLYDQQSVDIAKADIALLENQVAEARARFKLGTSTRTDVARLEAQHASAQATLADAQAAFATDAASYSATVGNDPGTLAPAPATLAGLPDTLDDAKTRALAGNPLYRQSQRMVEASSARIDGARANGAPSLSLGGSYGYDVRVAGAGDRDFPSAAIAGVTLHVPILTGGLVASQVRQARSDYRAAQFDSEAAGRESIRSTNAAWAAVISARTQAAANTQAVAAADVALKGVRAEYAFGLRSTLDILVADESLRGAQLSLARNQADLLIAQAALLRATGRLDRAAFPGS</sequence>
<organism evidence="10 11">
    <name type="scientific">Sphingomonas abietis</name>
    <dbReference type="NCBI Taxonomy" id="3012344"/>
    <lineage>
        <taxon>Bacteria</taxon>
        <taxon>Pseudomonadati</taxon>
        <taxon>Pseudomonadota</taxon>
        <taxon>Alphaproteobacteria</taxon>
        <taxon>Sphingomonadales</taxon>
        <taxon>Sphingomonadaceae</taxon>
        <taxon>Sphingomonas</taxon>
    </lineage>
</organism>
<evidence type="ECO:0000256" key="2">
    <source>
        <dbReference type="ARBA" id="ARBA00007613"/>
    </source>
</evidence>
<evidence type="ECO:0000256" key="5">
    <source>
        <dbReference type="ARBA" id="ARBA00022692"/>
    </source>
</evidence>
<dbReference type="SUPFAM" id="SSF56954">
    <property type="entry name" value="Outer membrane efflux proteins (OEP)"/>
    <property type="match status" value="1"/>
</dbReference>
<keyword evidence="11" id="KW-1185">Reference proteome</keyword>
<evidence type="ECO:0000256" key="3">
    <source>
        <dbReference type="ARBA" id="ARBA00022448"/>
    </source>
</evidence>
<keyword evidence="4" id="KW-1134">Transmembrane beta strand</keyword>
<dbReference type="PANTHER" id="PTHR30026">
    <property type="entry name" value="OUTER MEMBRANE PROTEIN TOLC"/>
    <property type="match status" value="1"/>
</dbReference>
<dbReference type="Proteomes" id="UP001210865">
    <property type="component" value="Chromosome"/>
</dbReference>
<dbReference type="EMBL" id="CP115174">
    <property type="protein sequence ID" value="WBO22218.1"/>
    <property type="molecule type" value="Genomic_DNA"/>
</dbReference>
<keyword evidence="5" id="KW-0812">Transmembrane</keyword>
<feature type="chain" id="PRO_5046565848" evidence="9">
    <location>
        <begin position="21"/>
        <end position="423"/>
    </location>
</feature>
<dbReference type="Gene3D" id="1.20.1600.10">
    <property type="entry name" value="Outer membrane efflux proteins (OEP)"/>
    <property type="match status" value="1"/>
</dbReference>
<keyword evidence="6" id="KW-0472">Membrane</keyword>
<evidence type="ECO:0000313" key="11">
    <source>
        <dbReference type="Proteomes" id="UP001210865"/>
    </source>
</evidence>
<dbReference type="Pfam" id="PF02321">
    <property type="entry name" value="OEP"/>
    <property type="match status" value="2"/>
</dbReference>
<feature type="coiled-coil region" evidence="8">
    <location>
        <begin position="143"/>
        <end position="194"/>
    </location>
</feature>
<dbReference type="RefSeq" id="WP_270076866.1">
    <property type="nucleotide sequence ID" value="NZ_CP115174.1"/>
</dbReference>
<evidence type="ECO:0000256" key="6">
    <source>
        <dbReference type="ARBA" id="ARBA00023136"/>
    </source>
</evidence>
<comment type="subcellular location">
    <subcellularLocation>
        <location evidence="1">Cell outer membrane</location>
    </subcellularLocation>
</comment>
<protein>
    <submittedName>
        <fullName evidence="10">TolC family protein</fullName>
    </submittedName>
</protein>
<name>A0ABY7NLI8_9SPHN</name>
<keyword evidence="3" id="KW-0813">Transport</keyword>
<evidence type="ECO:0000313" key="10">
    <source>
        <dbReference type="EMBL" id="WBO22218.1"/>
    </source>
</evidence>
<dbReference type="PANTHER" id="PTHR30026:SF20">
    <property type="entry name" value="OUTER MEMBRANE PROTEIN TOLC"/>
    <property type="match status" value="1"/>
</dbReference>
<dbReference type="InterPro" id="IPR051906">
    <property type="entry name" value="TolC-like"/>
</dbReference>
<evidence type="ECO:0000256" key="1">
    <source>
        <dbReference type="ARBA" id="ARBA00004442"/>
    </source>
</evidence>
<evidence type="ECO:0000256" key="4">
    <source>
        <dbReference type="ARBA" id="ARBA00022452"/>
    </source>
</evidence>
<keyword evidence="9" id="KW-0732">Signal</keyword>
<evidence type="ECO:0000256" key="7">
    <source>
        <dbReference type="ARBA" id="ARBA00023237"/>
    </source>
</evidence>
<feature type="signal peptide" evidence="9">
    <location>
        <begin position="1"/>
        <end position="20"/>
    </location>
</feature>
<accession>A0ABY7NLI8</accession>